<dbReference type="GO" id="GO:0015288">
    <property type="term" value="F:porin activity"/>
    <property type="evidence" value="ECO:0007669"/>
    <property type="project" value="UniProtKB-KW"/>
</dbReference>
<name>A0A643FY31_9BURK</name>
<comment type="subcellular location">
    <subcellularLocation>
        <location evidence="1">Cell outer membrane</location>
        <topology evidence="1">Multi-pass membrane protein</topology>
    </subcellularLocation>
</comment>
<keyword evidence="8" id="KW-0626">Porin</keyword>
<evidence type="ECO:0000256" key="5">
    <source>
        <dbReference type="ARBA" id="ARBA00022692"/>
    </source>
</evidence>
<evidence type="ECO:0000256" key="4">
    <source>
        <dbReference type="ARBA" id="ARBA00022452"/>
    </source>
</evidence>
<evidence type="ECO:0000256" key="3">
    <source>
        <dbReference type="ARBA" id="ARBA00022448"/>
    </source>
</evidence>
<evidence type="ECO:0000256" key="10">
    <source>
        <dbReference type="ARBA" id="ARBA00023237"/>
    </source>
</evidence>
<dbReference type="GO" id="GO:0009279">
    <property type="term" value="C:cell outer membrane"/>
    <property type="evidence" value="ECO:0007669"/>
    <property type="project" value="UniProtKB-SubCell"/>
</dbReference>
<gene>
    <name evidence="12" type="ORF">F7R26_023500</name>
</gene>
<feature type="domain" description="Porin" evidence="11">
    <location>
        <begin position="77"/>
        <end position="380"/>
    </location>
</feature>
<evidence type="ECO:0000256" key="2">
    <source>
        <dbReference type="ARBA" id="ARBA00011233"/>
    </source>
</evidence>
<evidence type="ECO:0000256" key="8">
    <source>
        <dbReference type="ARBA" id="ARBA00023114"/>
    </source>
</evidence>
<protein>
    <submittedName>
        <fullName evidence="12">Porin</fullName>
    </submittedName>
</protein>
<dbReference type="SUPFAM" id="SSF56935">
    <property type="entry name" value="Porins"/>
    <property type="match status" value="1"/>
</dbReference>
<keyword evidence="4" id="KW-1134">Transmembrane beta strand</keyword>
<keyword evidence="7" id="KW-0406">Ion transport</keyword>
<dbReference type="PANTHER" id="PTHR34501:SF9">
    <property type="entry name" value="MAJOR OUTER MEMBRANE PROTEIN P.IA"/>
    <property type="match status" value="1"/>
</dbReference>
<keyword evidence="6" id="KW-0732">Signal</keyword>
<dbReference type="Pfam" id="PF13609">
    <property type="entry name" value="Porin_4"/>
    <property type="match status" value="1"/>
</dbReference>
<dbReference type="EMBL" id="CP062804">
    <property type="protein sequence ID" value="QOT80415.1"/>
    <property type="molecule type" value="Genomic_DNA"/>
</dbReference>
<dbReference type="InterPro" id="IPR023614">
    <property type="entry name" value="Porin_dom_sf"/>
</dbReference>
<comment type="subunit">
    <text evidence="2">Homotrimer.</text>
</comment>
<evidence type="ECO:0000256" key="9">
    <source>
        <dbReference type="ARBA" id="ARBA00023136"/>
    </source>
</evidence>
<evidence type="ECO:0000313" key="12">
    <source>
        <dbReference type="EMBL" id="QOT80415.1"/>
    </source>
</evidence>
<evidence type="ECO:0000256" key="6">
    <source>
        <dbReference type="ARBA" id="ARBA00022729"/>
    </source>
</evidence>
<accession>A0A643FY31</accession>
<dbReference type="GO" id="GO:0006811">
    <property type="term" value="P:monoatomic ion transport"/>
    <property type="evidence" value="ECO:0007669"/>
    <property type="project" value="UniProtKB-KW"/>
</dbReference>
<evidence type="ECO:0000256" key="1">
    <source>
        <dbReference type="ARBA" id="ARBA00004571"/>
    </source>
</evidence>
<reference evidence="12 13" key="1">
    <citation type="submission" date="2020-10" db="EMBL/GenBank/DDBJ databases">
        <title>Complete genome sequence of Cupriavidus basilensis CCUG 49340T.</title>
        <authorList>
            <person name="Salva-Serra F."/>
            <person name="Donoso R.A."/>
            <person name="Cho K.H."/>
            <person name="Yoo J.A."/>
            <person name="Lee K."/>
            <person name="Yoon S.-H."/>
            <person name="Perez-Pantoja D."/>
            <person name="Moore E.R.B."/>
        </authorList>
    </citation>
    <scope>NUCLEOTIDE SEQUENCE [LARGE SCALE GENOMIC DNA]</scope>
    <source>
        <strain evidence="13">CCUG 49340</strain>
    </source>
</reference>
<dbReference type="PANTHER" id="PTHR34501">
    <property type="entry name" value="PROTEIN YDDL-RELATED"/>
    <property type="match status" value="1"/>
</dbReference>
<keyword evidence="9" id="KW-0472">Membrane</keyword>
<keyword evidence="10" id="KW-0998">Cell outer membrane</keyword>
<dbReference type="InterPro" id="IPR033900">
    <property type="entry name" value="Gram_neg_porin_domain"/>
</dbReference>
<evidence type="ECO:0000313" key="13">
    <source>
        <dbReference type="Proteomes" id="UP000397656"/>
    </source>
</evidence>
<proteinExistence type="predicted"/>
<evidence type="ECO:0000256" key="7">
    <source>
        <dbReference type="ARBA" id="ARBA00023065"/>
    </source>
</evidence>
<dbReference type="CDD" id="cd00342">
    <property type="entry name" value="gram_neg_porins"/>
    <property type="match status" value="1"/>
</dbReference>
<dbReference type="Gene3D" id="2.40.160.10">
    <property type="entry name" value="Porin"/>
    <property type="match status" value="1"/>
</dbReference>
<keyword evidence="3" id="KW-0813">Transport</keyword>
<dbReference type="InterPro" id="IPR050298">
    <property type="entry name" value="Gram-neg_bact_OMP"/>
</dbReference>
<dbReference type="GO" id="GO:0046930">
    <property type="term" value="C:pore complex"/>
    <property type="evidence" value="ECO:0007669"/>
    <property type="project" value="UniProtKB-KW"/>
</dbReference>
<dbReference type="AlphaFoldDB" id="A0A643FY31"/>
<dbReference type="Proteomes" id="UP000397656">
    <property type="component" value="Chromosome 2"/>
</dbReference>
<sequence>MEAGGPGGRHDDGLNPAIPGVRRQPCQARCIARSRTSLPHGMALQHGLTEPDHGGQMNQYRLAMRVAKHTSFGAISTLLACAAHAQSSATLYGVVDAGIRYATNANTARDGKLELSEGALNGSRFGLRGREDLGAGTAVVYVLEGGFDLGTGTALQSSVAGYGQASSGGTGRLFGRQAFVGMQSRFGAITLGRQYGVAYQAMAGAQIFGNPNLDTLAIARVYTGSRQDNALKYEGKAGSWKLAAHHAFGEVPGNTRANASTGISLGYDDKKFQASASYQQARSANGAQARKTVGATAGYASGRLKATAGYLSNRYSATGTRNEVIIGGVSYQWSPAWLVGLGAFHDEQKDPGGRRSAVYLLAGYRFSKRTDVYIEADYNRITGGYALIKSQGTVGGKVGAMVGLRHVF</sequence>
<evidence type="ECO:0000259" key="11">
    <source>
        <dbReference type="Pfam" id="PF13609"/>
    </source>
</evidence>
<organism evidence="12 13">
    <name type="scientific">Cupriavidus basilensis</name>
    <dbReference type="NCBI Taxonomy" id="68895"/>
    <lineage>
        <taxon>Bacteria</taxon>
        <taxon>Pseudomonadati</taxon>
        <taxon>Pseudomonadota</taxon>
        <taxon>Betaproteobacteria</taxon>
        <taxon>Burkholderiales</taxon>
        <taxon>Burkholderiaceae</taxon>
        <taxon>Cupriavidus</taxon>
    </lineage>
</organism>
<keyword evidence="5" id="KW-0812">Transmembrane</keyword>